<evidence type="ECO:0000256" key="3">
    <source>
        <dbReference type="SAM" id="MobiDB-lite"/>
    </source>
</evidence>
<dbReference type="InterPro" id="IPR045063">
    <property type="entry name" value="Dynamin_N"/>
</dbReference>
<evidence type="ECO:0000259" key="4">
    <source>
        <dbReference type="PROSITE" id="PS51388"/>
    </source>
</evidence>
<keyword evidence="2" id="KW-0342">GTP-binding</keyword>
<evidence type="ECO:0000259" key="5">
    <source>
        <dbReference type="PROSITE" id="PS51718"/>
    </source>
</evidence>
<protein>
    <submittedName>
        <fullName evidence="6">P-loop containing nucleoside triphosphate hydrolase protein</fullName>
    </submittedName>
</protein>
<dbReference type="SMART" id="SM00053">
    <property type="entry name" value="DYNc"/>
    <property type="match status" value="1"/>
</dbReference>
<evidence type="ECO:0000313" key="6">
    <source>
        <dbReference type="EMBL" id="KAJ7766565.1"/>
    </source>
</evidence>
<dbReference type="InterPro" id="IPR003130">
    <property type="entry name" value="GED"/>
</dbReference>
<reference evidence="6" key="1">
    <citation type="submission" date="2023-03" db="EMBL/GenBank/DDBJ databases">
        <title>Massive genome expansion in bonnet fungi (Mycena s.s.) driven by repeated elements and novel gene families across ecological guilds.</title>
        <authorList>
            <consortium name="Lawrence Berkeley National Laboratory"/>
            <person name="Harder C.B."/>
            <person name="Miyauchi S."/>
            <person name="Viragh M."/>
            <person name="Kuo A."/>
            <person name="Thoen E."/>
            <person name="Andreopoulos B."/>
            <person name="Lu D."/>
            <person name="Skrede I."/>
            <person name="Drula E."/>
            <person name="Henrissat B."/>
            <person name="Morin E."/>
            <person name="Kohler A."/>
            <person name="Barry K."/>
            <person name="LaButti K."/>
            <person name="Morin E."/>
            <person name="Salamov A."/>
            <person name="Lipzen A."/>
            <person name="Mereny Z."/>
            <person name="Hegedus B."/>
            <person name="Baldrian P."/>
            <person name="Stursova M."/>
            <person name="Weitz H."/>
            <person name="Taylor A."/>
            <person name="Grigoriev I.V."/>
            <person name="Nagy L.G."/>
            <person name="Martin F."/>
            <person name="Kauserud H."/>
        </authorList>
    </citation>
    <scope>NUCLEOTIDE SEQUENCE</scope>
    <source>
        <strain evidence="6">CBHHK188m</strain>
    </source>
</reference>
<feature type="region of interest" description="Disordered" evidence="3">
    <location>
        <begin position="1"/>
        <end position="20"/>
    </location>
</feature>
<dbReference type="PRINTS" id="PR00195">
    <property type="entry name" value="DYNAMIN"/>
</dbReference>
<organism evidence="6 7">
    <name type="scientific">Mycena maculata</name>
    <dbReference type="NCBI Taxonomy" id="230809"/>
    <lineage>
        <taxon>Eukaryota</taxon>
        <taxon>Fungi</taxon>
        <taxon>Dikarya</taxon>
        <taxon>Basidiomycota</taxon>
        <taxon>Agaricomycotina</taxon>
        <taxon>Agaricomycetes</taxon>
        <taxon>Agaricomycetidae</taxon>
        <taxon>Agaricales</taxon>
        <taxon>Marasmiineae</taxon>
        <taxon>Mycenaceae</taxon>
        <taxon>Mycena</taxon>
    </lineage>
</organism>
<keyword evidence="7" id="KW-1185">Reference proteome</keyword>
<dbReference type="GO" id="GO:0008017">
    <property type="term" value="F:microtubule binding"/>
    <property type="evidence" value="ECO:0007669"/>
    <property type="project" value="TreeGrafter"/>
</dbReference>
<dbReference type="GO" id="GO:0016020">
    <property type="term" value="C:membrane"/>
    <property type="evidence" value="ECO:0007669"/>
    <property type="project" value="TreeGrafter"/>
</dbReference>
<dbReference type="InterPro" id="IPR027417">
    <property type="entry name" value="P-loop_NTPase"/>
</dbReference>
<dbReference type="GO" id="GO:0005525">
    <property type="term" value="F:GTP binding"/>
    <property type="evidence" value="ECO:0007669"/>
    <property type="project" value="InterPro"/>
</dbReference>
<dbReference type="InterPro" id="IPR022812">
    <property type="entry name" value="Dynamin"/>
</dbReference>
<dbReference type="InterPro" id="IPR001401">
    <property type="entry name" value="Dynamin_GTPase"/>
</dbReference>
<dbReference type="GO" id="GO:0005874">
    <property type="term" value="C:microtubule"/>
    <property type="evidence" value="ECO:0007669"/>
    <property type="project" value="TreeGrafter"/>
</dbReference>
<dbReference type="AlphaFoldDB" id="A0AAD7NLU8"/>
<feature type="domain" description="Dynamin-type G" evidence="5">
    <location>
        <begin position="46"/>
        <end position="353"/>
    </location>
</feature>
<dbReference type="InterPro" id="IPR030381">
    <property type="entry name" value="G_DYNAMIN_dom"/>
</dbReference>
<dbReference type="PROSITE" id="PS51718">
    <property type="entry name" value="G_DYNAMIN_2"/>
    <property type="match status" value="1"/>
</dbReference>
<gene>
    <name evidence="6" type="ORF">DFH07DRAFT_809413</name>
</gene>
<accession>A0AAD7NLU8</accession>
<feature type="compositionally biased region" description="Acidic residues" evidence="3">
    <location>
        <begin position="448"/>
        <end position="461"/>
    </location>
</feature>
<keyword evidence="1" id="KW-0547">Nucleotide-binding</keyword>
<feature type="compositionally biased region" description="Basic and acidic residues" evidence="3">
    <location>
        <begin position="589"/>
        <end position="600"/>
    </location>
</feature>
<dbReference type="Pfam" id="PF02212">
    <property type="entry name" value="GED"/>
    <property type="match status" value="1"/>
</dbReference>
<evidence type="ECO:0000256" key="2">
    <source>
        <dbReference type="ARBA" id="ARBA00023134"/>
    </source>
</evidence>
<proteinExistence type="predicted"/>
<dbReference type="SUPFAM" id="SSF52540">
    <property type="entry name" value="P-loop containing nucleoside triphosphate hydrolases"/>
    <property type="match status" value="1"/>
</dbReference>
<feature type="region of interest" description="Disordered" evidence="3">
    <location>
        <begin position="589"/>
        <end position="623"/>
    </location>
</feature>
<evidence type="ECO:0000313" key="7">
    <source>
        <dbReference type="Proteomes" id="UP001215280"/>
    </source>
</evidence>
<dbReference type="Pfam" id="PF01031">
    <property type="entry name" value="Dynamin_M"/>
    <property type="match status" value="2"/>
</dbReference>
<dbReference type="CDD" id="cd08771">
    <property type="entry name" value="DLP_1"/>
    <property type="match status" value="1"/>
</dbReference>
<dbReference type="Pfam" id="PF00350">
    <property type="entry name" value="Dynamin_N"/>
    <property type="match status" value="1"/>
</dbReference>
<feature type="domain" description="GED" evidence="4">
    <location>
        <begin position="706"/>
        <end position="799"/>
    </location>
</feature>
<evidence type="ECO:0000256" key="1">
    <source>
        <dbReference type="ARBA" id="ARBA00022741"/>
    </source>
</evidence>
<dbReference type="Proteomes" id="UP001215280">
    <property type="component" value="Unassembled WGS sequence"/>
</dbReference>
<dbReference type="Gene3D" id="1.20.120.1240">
    <property type="entry name" value="Dynamin, middle domain"/>
    <property type="match status" value="1"/>
</dbReference>
<dbReference type="InterPro" id="IPR000375">
    <property type="entry name" value="Dynamin_stalk"/>
</dbReference>
<dbReference type="PROSITE" id="PS51388">
    <property type="entry name" value="GED"/>
    <property type="match status" value="1"/>
</dbReference>
<dbReference type="PANTHER" id="PTHR11566">
    <property type="entry name" value="DYNAMIN"/>
    <property type="match status" value="1"/>
</dbReference>
<name>A0AAD7NLU8_9AGAR</name>
<dbReference type="EMBL" id="JARJLG010000032">
    <property type="protein sequence ID" value="KAJ7766565.1"/>
    <property type="molecule type" value="Genomic_DNA"/>
</dbReference>
<dbReference type="Gene3D" id="3.40.50.300">
    <property type="entry name" value="P-loop containing nucleotide triphosphate hydrolases"/>
    <property type="match status" value="1"/>
</dbReference>
<sequence>MKFGISTPGDPKASSAPQLSHSTYATRRKDLLALMNRLRSVGAQAELDLPRIAVIGNQSAGKSSVVEAISGIKVPRESGTCTRCPFECRMSSAPEWACRISIRREFDKAGKRLGDVSEIAFGGVIIDKEVVEMMLRRAQFAALDPGADLTHVLKMSADELKDKVQDGKTPAFSRNVVCIDLEGPDLTDLQFVDLPGIIQNATAQVVRLVEDMVVENIRGNCLILVAIPMTDDIENQKAMTLAREQDPQGIRTIGVLTKPDLISAGSTKSRALWLDVIEGRRHKLHHGYYCTRQPDDEERAKGITVSEARKVEAEFFAGSVGWSTSTEQERFGTDKLISTLSILLVQIIAEKLPTIIQTASTHFDQCRAALADLPEPSTEDPATHLLTLITEFSADIRHIVRGSSEPNALIQKNNLAFGDFKRAIRRTAPTFVATIQPEAGTASPNIIADDEEGEPAPDTEDANSKGPIYLGDVRETLRKARTRELPGDVPPAAKASLIADFQESWGRSTEICFERVRESMMDVLLQRMEQIFSRYGILKTAIRACLFDLRVVHSDDCAKYLEAVLQMETTPMTQNDHYLQATTEKWASKYRDQRAGKETETTASSGKSRKVEKSSERAPSAPSFSFFTPPASVATTSAPSPFGTPALTSAFPVSKAPSLSATTAEPVVSQTEQVDKALALLAQLGYTGLTEEDLAKLRGGDEYETEISLMSGVRAYFQVSYKRVIDNIPGLIDTKFVKTLAQTLQATLIREFKLGQPEAHAKCAEYLTEDPAVVAKRTDLEQRMKMLQGVQKDLVKFTS</sequence>
<dbReference type="InterPro" id="IPR020850">
    <property type="entry name" value="GED_dom"/>
</dbReference>
<feature type="region of interest" description="Disordered" evidence="3">
    <location>
        <begin position="442"/>
        <end position="467"/>
    </location>
</feature>
<comment type="caution">
    <text evidence="6">The sequence shown here is derived from an EMBL/GenBank/DDBJ whole genome shotgun (WGS) entry which is preliminary data.</text>
</comment>
<keyword evidence="6" id="KW-0378">Hydrolase</keyword>
<dbReference type="GO" id="GO:0005737">
    <property type="term" value="C:cytoplasm"/>
    <property type="evidence" value="ECO:0007669"/>
    <property type="project" value="TreeGrafter"/>
</dbReference>
<dbReference type="PANTHER" id="PTHR11566:SF21">
    <property type="entry name" value="DYNAMIN RELATED PROTEIN 1, ISOFORM A"/>
    <property type="match status" value="1"/>
</dbReference>
<dbReference type="GO" id="GO:0003924">
    <property type="term" value="F:GTPase activity"/>
    <property type="evidence" value="ECO:0007669"/>
    <property type="project" value="InterPro"/>
</dbReference>